<keyword evidence="4" id="KW-1185">Reference proteome</keyword>
<reference evidence="3" key="2">
    <citation type="submission" date="2023-02" db="EMBL/GenBank/DDBJ databases">
        <authorList>
            <person name="Rayyan A."/>
            <person name="Meyer T."/>
            <person name="Kyndt J.A."/>
        </authorList>
    </citation>
    <scope>NUCLEOTIDE SEQUENCE</scope>
    <source>
        <strain evidence="3">DSM 9987</strain>
    </source>
</reference>
<evidence type="ECO:0000259" key="2">
    <source>
        <dbReference type="Pfam" id="PF04909"/>
    </source>
</evidence>
<dbReference type="RefSeq" id="WP_272777828.1">
    <property type="nucleotide sequence ID" value="NZ_JAQQLI010000022.1"/>
</dbReference>
<sequence>MTPATDPAPRPFAIDVHAHVIVPSVYAVTKPHSLFARAESDPSLGPEQKAAVVARNDDVARRMADVTERLAVMDRTGIAVQVLSASLVHQCSYFADPDESLAIERRNNDAIAAIVRAAPTRFAGLGGVPLHAPDLAAAELERCVGALGLKGVQISSRVRDREIGDPSLRPFWARAEALGAVVYVHPAGNPDARLSPYMMWNSLGQSIEETFAIASLFYEGVLDAFPNLRICISHGGGYMPFYTGRVERNYVEKPATRKNMTKRPADYLRMLHYDSCVYDPRALRILVETVGAERVLLGSDYPVGDPRPTTFVTDADFLDATQKAAILAGNAARLYGIDPALRSFAPAQGDPS</sequence>
<accession>A0ABT5JBC7</accession>
<name>A0ABT5JBC7_RHOTP</name>
<dbReference type="InterPro" id="IPR006680">
    <property type="entry name" value="Amidohydro-rel"/>
</dbReference>
<dbReference type="InterPro" id="IPR032466">
    <property type="entry name" value="Metal_Hydrolase"/>
</dbReference>
<proteinExistence type="predicted"/>
<dbReference type="Pfam" id="PF04909">
    <property type="entry name" value="Amidohydro_2"/>
    <property type="match status" value="1"/>
</dbReference>
<dbReference type="PANTHER" id="PTHR21240:SF28">
    <property type="entry name" value="ISO-OROTATE DECARBOXYLASE (EUROFUNG)"/>
    <property type="match status" value="1"/>
</dbReference>
<dbReference type="Proteomes" id="UP001165652">
    <property type="component" value="Unassembled WGS sequence"/>
</dbReference>
<dbReference type="InterPro" id="IPR032465">
    <property type="entry name" value="ACMSD"/>
</dbReference>
<dbReference type="SUPFAM" id="SSF51556">
    <property type="entry name" value="Metallo-dependent hydrolases"/>
    <property type="match status" value="1"/>
</dbReference>
<feature type="domain" description="Amidohydrolase-related" evidence="2">
    <location>
        <begin position="14"/>
        <end position="337"/>
    </location>
</feature>
<dbReference type="EMBL" id="JAQQLI010000022">
    <property type="protein sequence ID" value="MDC7786984.1"/>
    <property type="molecule type" value="Genomic_DNA"/>
</dbReference>
<protein>
    <submittedName>
        <fullName evidence="3">Amidohydrolase family protein</fullName>
    </submittedName>
</protein>
<evidence type="ECO:0000256" key="1">
    <source>
        <dbReference type="ARBA" id="ARBA00023239"/>
    </source>
</evidence>
<gene>
    <name evidence="3" type="ORF">PQJ73_14925</name>
</gene>
<evidence type="ECO:0000313" key="3">
    <source>
        <dbReference type="EMBL" id="MDC7786984.1"/>
    </source>
</evidence>
<reference evidence="3" key="1">
    <citation type="journal article" date="2023" name="Microbiol Resour">
        <title>Genome Sequences of Rhodoplanes serenus and Two Thermotolerant Strains, Rhodoplanes tepidamans and 'Rhodoplanes cryptolactis,' Further Refine the Genus.</title>
        <authorList>
            <person name="Rayyan A.A."/>
            <person name="Kyndt J.A."/>
        </authorList>
    </citation>
    <scope>NUCLEOTIDE SEQUENCE</scope>
    <source>
        <strain evidence="3">DSM 9987</strain>
    </source>
</reference>
<dbReference type="PANTHER" id="PTHR21240">
    <property type="entry name" value="2-AMINO-3-CARBOXYLMUCONATE-6-SEMIALDEHYDE DECARBOXYLASE"/>
    <property type="match status" value="1"/>
</dbReference>
<organism evidence="3 4">
    <name type="scientific">Rhodoplanes tepidamans</name>
    <name type="common">Rhodoplanes cryptolactis</name>
    <dbReference type="NCBI Taxonomy" id="200616"/>
    <lineage>
        <taxon>Bacteria</taxon>
        <taxon>Pseudomonadati</taxon>
        <taxon>Pseudomonadota</taxon>
        <taxon>Alphaproteobacteria</taxon>
        <taxon>Hyphomicrobiales</taxon>
        <taxon>Nitrobacteraceae</taxon>
        <taxon>Rhodoplanes</taxon>
    </lineage>
</organism>
<comment type="caution">
    <text evidence="3">The sequence shown here is derived from an EMBL/GenBank/DDBJ whole genome shotgun (WGS) entry which is preliminary data.</text>
</comment>
<keyword evidence="1" id="KW-0456">Lyase</keyword>
<dbReference type="Gene3D" id="3.20.20.140">
    <property type="entry name" value="Metal-dependent hydrolases"/>
    <property type="match status" value="1"/>
</dbReference>
<evidence type="ECO:0000313" key="4">
    <source>
        <dbReference type="Proteomes" id="UP001165652"/>
    </source>
</evidence>